<feature type="transmembrane region" description="Helical" evidence="2">
    <location>
        <begin position="182"/>
        <end position="205"/>
    </location>
</feature>
<keyword evidence="2" id="KW-1133">Transmembrane helix</keyword>
<accession>A0ABR2ZVX6</accession>
<keyword evidence="2" id="KW-0472">Membrane</keyword>
<dbReference type="InterPro" id="IPR052953">
    <property type="entry name" value="Ser-rich/MCO-related"/>
</dbReference>
<dbReference type="PANTHER" id="PTHR34883">
    <property type="entry name" value="SERINE-RICH PROTEIN, PUTATIVE-RELATED-RELATED"/>
    <property type="match status" value="1"/>
</dbReference>
<keyword evidence="2" id="KW-0812">Transmembrane</keyword>
<name>A0ABR2ZVX6_9AGAR</name>
<evidence type="ECO:0000256" key="1">
    <source>
        <dbReference type="SAM" id="MobiDB-lite"/>
    </source>
</evidence>
<sequence length="206" mass="20776">MPHNSRPHEGGRALGLTRLLSSQSKTTRLSLSSGVDRTALSAGLRRISCLNILADAALPVESTFDQPCTPKPGGFDSGVKTVPDNLDVDAPGLPTVTLVVKDSQPIWLFDQAGGTCNQGGVFAVNPTGSQTPGAFKDNAMKAIMAPVNASLNASGGSPSSATPTSSSSIQGTQRASKTNAGAAIAASQVALSSLAAIMLGVAMGML</sequence>
<reference evidence="3 4" key="1">
    <citation type="submission" date="2024-05" db="EMBL/GenBank/DDBJ databases">
        <title>A draft genome resource for the thread blight pathogen Marasmius tenuissimus strain MS-2.</title>
        <authorList>
            <person name="Yulfo-Soto G.E."/>
            <person name="Baruah I.K."/>
            <person name="Amoako-Attah I."/>
            <person name="Bukari Y."/>
            <person name="Meinhardt L.W."/>
            <person name="Bailey B.A."/>
            <person name="Cohen S.P."/>
        </authorList>
    </citation>
    <scope>NUCLEOTIDE SEQUENCE [LARGE SCALE GENOMIC DNA]</scope>
    <source>
        <strain evidence="3 4">MS-2</strain>
    </source>
</reference>
<protein>
    <submittedName>
        <fullName evidence="3">Uncharacterized protein</fullName>
    </submittedName>
</protein>
<keyword evidence="4" id="KW-1185">Reference proteome</keyword>
<feature type="compositionally biased region" description="Low complexity" evidence="1">
    <location>
        <begin position="153"/>
        <end position="168"/>
    </location>
</feature>
<organism evidence="3 4">
    <name type="scientific">Marasmius tenuissimus</name>
    <dbReference type="NCBI Taxonomy" id="585030"/>
    <lineage>
        <taxon>Eukaryota</taxon>
        <taxon>Fungi</taxon>
        <taxon>Dikarya</taxon>
        <taxon>Basidiomycota</taxon>
        <taxon>Agaricomycotina</taxon>
        <taxon>Agaricomycetes</taxon>
        <taxon>Agaricomycetidae</taxon>
        <taxon>Agaricales</taxon>
        <taxon>Marasmiineae</taxon>
        <taxon>Marasmiaceae</taxon>
        <taxon>Marasmius</taxon>
    </lineage>
</organism>
<evidence type="ECO:0000313" key="3">
    <source>
        <dbReference type="EMBL" id="KAL0065470.1"/>
    </source>
</evidence>
<dbReference type="PANTHER" id="PTHR34883:SF15">
    <property type="entry name" value="EXTRACELLULAR SERINE-RICH PROTEIN"/>
    <property type="match status" value="1"/>
</dbReference>
<dbReference type="Proteomes" id="UP001437256">
    <property type="component" value="Unassembled WGS sequence"/>
</dbReference>
<dbReference type="EMBL" id="JBBXMP010000047">
    <property type="protein sequence ID" value="KAL0065470.1"/>
    <property type="molecule type" value="Genomic_DNA"/>
</dbReference>
<gene>
    <name evidence="3" type="ORF">AAF712_007534</name>
</gene>
<comment type="caution">
    <text evidence="3">The sequence shown here is derived from an EMBL/GenBank/DDBJ whole genome shotgun (WGS) entry which is preliminary data.</text>
</comment>
<evidence type="ECO:0000313" key="4">
    <source>
        <dbReference type="Proteomes" id="UP001437256"/>
    </source>
</evidence>
<feature type="region of interest" description="Disordered" evidence="1">
    <location>
        <begin position="152"/>
        <end position="174"/>
    </location>
</feature>
<proteinExistence type="predicted"/>
<evidence type="ECO:0000256" key="2">
    <source>
        <dbReference type="SAM" id="Phobius"/>
    </source>
</evidence>